<comment type="caution">
    <text evidence="1">The sequence shown here is derived from an EMBL/GenBank/DDBJ whole genome shotgun (WGS) entry which is preliminary data.</text>
</comment>
<accession>A0A4Y2R1T5</accession>
<name>A0A4Y2R1T5_ARAVE</name>
<protein>
    <submittedName>
        <fullName evidence="1">Uncharacterized protein</fullName>
    </submittedName>
</protein>
<gene>
    <name evidence="1" type="ORF">AVEN_213139_1</name>
</gene>
<dbReference type="AlphaFoldDB" id="A0A4Y2R1T5"/>
<keyword evidence="2" id="KW-1185">Reference proteome</keyword>
<evidence type="ECO:0000313" key="1">
    <source>
        <dbReference type="EMBL" id="GBN69400.1"/>
    </source>
</evidence>
<dbReference type="EMBL" id="BGPR01141903">
    <property type="protein sequence ID" value="GBN69400.1"/>
    <property type="molecule type" value="Genomic_DNA"/>
</dbReference>
<organism evidence="1 2">
    <name type="scientific">Araneus ventricosus</name>
    <name type="common">Orbweaver spider</name>
    <name type="synonym">Epeira ventricosa</name>
    <dbReference type="NCBI Taxonomy" id="182803"/>
    <lineage>
        <taxon>Eukaryota</taxon>
        <taxon>Metazoa</taxon>
        <taxon>Ecdysozoa</taxon>
        <taxon>Arthropoda</taxon>
        <taxon>Chelicerata</taxon>
        <taxon>Arachnida</taxon>
        <taxon>Araneae</taxon>
        <taxon>Araneomorphae</taxon>
        <taxon>Entelegynae</taxon>
        <taxon>Araneoidea</taxon>
        <taxon>Araneidae</taxon>
        <taxon>Araneus</taxon>
    </lineage>
</organism>
<reference evidence="1 2" key="1">
    <citation type="journal article" date="2019" name="Sci. Rep.">
        <title>Orb-weaving spider Araneus ventricosus genome elucidates the spidroin gene catalogue.</title>
        <authorList>
            <person name="Kono N."/>
            <person name="Nakamura H."/>
            <person name="Ohtoshi R."/>
            <person name="Moran D.A.P."/>
            <person name="Shinohara A."/>
            <person name="Yoshida Y."/>
            <person name="Fujiwara M."/>
            <person name="Mori M."/>
            <person name="Tomita M."/>
            <person name="Arakawa K."/>
        </authorList>
    </citation>
    <scope>NUCLEOTIDE SEQUENCE [LARGE SCALE GENOMIC DNA]</scope>
</reference>
<evidence type="ECO:0000313" key="2">
    <source>
        <dbReference type="Proteomes" id="UP000499080"/>
    </source>
</evidence>
<dbReference type="Proteomes" id="UP000499080">
    <property type="component" value="Unassembled WGS sequence"/>
</dbReference>
<proteinExistence type="predicted"/>
<sequence>MSRTMSPYPSSPSFHSTRVGGCFSIGVCHVSRSVGLAHLLWNRTFNSCSSAHEAHTVMFPPLISVVSDIAKVNAMPLRCKGKYRPKHST</sequence>